<keyword evidence="1" id="KW-0472">Membrane</keyword>
<protein>
    <submittedName>
        <fullName evidence="2">Uncharacterized protein</fullName>
    </submittedName>
</protein>
<name>A0A0F8XKM8_9ZZZZ</name>
<evidence type="ECO:0000256" key="1">
    <source>
        <dbReference type="SAM" id="Phobius"/>
    </source>
</evidence>
<sequence>MSGSKPRSLTQESSALPIRQDKGSTKRRYIWQITFVVALVTIIAMIFGAAGYVLFVRHGTAETKSNVDKLASYRCIPEYDRRLKRVVLSLSKKDTTLDLQHSLLAALPEYTKIIMLLPESNIQQIRRDLLDKPYGGRVQCVTYQAVSLNNSRVWLLFRDKDKLVQVDVRESDTASYHGSTWAQDMFEVM</sequence>
<organism evidence="2">
    <name type="scientific">marine sediment metagenome</name>
    <dbReference type="NCBI Taxonomy" id="412755"/>
    <lineage>
        <taxon>unclassified sequences</taxon>
        <taxon>metagenomes</taxon>
        <taxon>ecological metagenomes</taxon>
    </lineage>
</organism>
<dbReference type="AlphaFoldDB" id="A0A0F8XKM8"/>
<proteinExistence type="predicted"/>
<gene>
    <name evidence="2" type="ORF">LCGC14_2931780</name>
</gene>
<accession>A0A0F8XKM8</accession>
<dbReference type="EMBL" id="LAZR01058544">
    <property type="protein sequence ID" value="KKK69662.1"/>
    <property type="molecule type" value="Genomic_DNA"/>
</dbReference>
<reference evidence="2" key="1">
    <citation type="journal article" date="2015" name="Nature">
        <title>Complex archaea that bridge the gap between prokaryotes and eukaryotes.</title>
        <authorList>
            <person name="Spang A."/>
            <person name="Saw J.H."/>
            <person name="Jorgensen S.L."/>
            <person name="Zaremba-Niedzwiedzka K."/>
            <person name="Martijn J."/>
            <person name="Lind A.E."/>
            <person name="van Eijk R."/>
            <person name="Schleper C."/>
            <person name="Guy L."/>
            <person name="Ettema T.J."/>
        </authorList>
    </citation>
    <scope>NUCLEOTIDE SEQUENCE</scope>
</reference>
<keyword evidence="1" id="KW-1133">Transmembrane helix</keyword>
<feature type="non-terminal residue" evidence="2">
    <location>
        <position position="189"/>
    </location>
</feature>
<feature type="transmembrane region" description="Helical" evidence="1">
    <location>
        <begin position="29"/>
        <end position="55"/>
    </location>
</feature>
<keyword evidence="1" id="KW-0812">Transmembrane</keyword>
<comment type="caution">
    <text evidence="2">The sequence shown here is derived from an EMBL/GenBank/DDBJ whole genome shotgun (WGS) entry which is preliminary data.</text>
</comment>
<evidence type="ECO:0000313" key="2">
    <source>
        <dbReference type="EMBL" id="KKK69662.1"/>
    </source>
</evidence>